<feature type="chain" id="PRO_5026116278" description="Alpha-2-macroglobulin" evidence="3">
    <location>
        <begin position="33"/>
        <end position="1968"/>
    </location>
</feature>
<evidence type="ECO:0000313" key="7">
    <source>
        <dbReference type="Proteomes" id="UP000430564"/>
    </source>
</evidence>
<keyword evidence="3" id="KW-0732">Signal</keyword>
<dbReference type="InterPro" id="IPR001599">
    <property type="entry name" value="Macroglobln_a2"/>
</dbReference>
<dbReference type="GO" id="GO:0004866">
    <property type="term" value="F:endopeptidase inhibitor activity"/>
    <property type="evidence" value="ECO:0007669"/>
    <property type="project" value="InterPro"/>
</dbReference>
<dbReference type="Pfam" id="PF11974">
    <property type="entry name" value="bMG3"/>
    <property type="match status" value="1"/>
</dbReference>
<name>A0A6I1EIM3_9BURK</name>
<dbReference type="InterPro" id="IPR051802">
    <property type="entry name" value="YfhM-like"/>
</dbReference>
<dbReference type="SMART" id="SM01359">
    <property type="entry name" value="A2M_N_2"/>
    <property type="match status" value="1"/>
</dbReference>
<dbReference type="InterPro" id="IPR021868">
    <property type="entry name" value="Alpha_2_Macroglob_MG3"/>
</dbReference>
<dbReference type="RefSeq" id="WP_152158795.1">
    <property type="nucleotide sequence ID" value="NZ_WEHX01000072.1"/>
</dbReference>
<dbReference type="EMBL" id="WEHX01000072">
    <property type="protein sequence ID" value="KAB7656400.1"/>
    <property type="molecule type" value="Genomic_DNA"/>
</dbReference>
<organism evidence="6 7">
    <name type="scientific">Sutterella seckii</name>
    <dbReference type="NCBI Taxonomy" id="1944635"/>
    <lineage>
        <taxon>Bacteria</taxon>
        <taxon>Pseudomonadati</taxon>
        <taxon>Pseudomonadota</taxon>
        <taxon>Betaproteobacteria</taxon>
        <taxon>Burkholderiales</taxon>
        <taxon>Sutterellaceae</taxon>
        <taxon>Sutterella</taxon>
    </lineage>
</organism>
<dbReference type="OrthoDB" id="9767116at2"/>
<accession>A0A6I1EIM3</accession>
<evidence type="ECO:0000259" key="4">
    <source>
        <dbReference type="SMART" id="SM01359"/>
    </source>
</evidence>
<dbReference type="PANTHER" id="PTHR40094:SF1">
    <property type="entry name" value="UBIQUITIN DOMAIN-CONTAINING PROTEIN"/>
    <property type="match status" value="1"/>
</dbReference>
<evidence type="ECO:0000259" key="5">
    <source>
        <dbReference type="SMART" id="SM01360"/>
    </source>
</evidence>
<dbReference type="InterPro" id="IPR041246">
    <property type="entry name" value="Bact_MG10"/>
</dbReference>
<protein>
    <recommendedName>
        <fullName evidence="8">Alpha-2-macroglobulin</fullName>
    </recommendedName>
</protein>
<feature type="domain" description="Alpha-2-macroglobulin bait region" evidence="4">
    <location>
        <begin position="1014"/>
        <end position="1153"/>
    </location>
</feature>
<comment type="caution">
    <text evidence="6">The sequence shown here is derived from an EMBL/GenBank/DDBJ whole genome shotgun (WGS) entry which is preliminary data.</text>
</comment>
<dbReference type="InterPro" id="IPR008930">
    <property type="entry name" value="Terpenoid_cyclase/PrenylTrfase"/>
</dbReference>
<feature type="region of interest" description="Disordered" evidence="2">
    <location>
        <begin position="1898"/>
        <end position="1968"/>
    </location>
</feature>
<proteinExistence type="inferred from homology"/>
<evidence type="ECO:0000256" key="1">
    <source>
        <dbReference type="ARBA" id="ARBA00010556"/>
    </source>
</evidence>
<feature type="compositionally biased region" description="Low complexity" evidence="2">
    <location>
        <begin position="1907"/>
        <end position="1929"/>
    </location>
</feature>
<dbReference type="SUPFAM" id="SSF48239">
    <property type="entry name" value="Terpenoid cyclases/Protein prenyltransferases"/>
    <property type="match status" value="1"/>
</dbReference>
<dbReference type="InterPro" id="IPR002890">
    <property type="entry name" value="MG2"/>
</dbReference>
<dbReference type="Pfam" id="PF07703">
    <property type="entry name" value="A2M_BRD"/>
    <property type="match status" value="1"/>
</dbReference>
<dbReference type="PANTHER" id="PTHR40094">
    <property type="entry name" value="ALPHA-2-MACROGLOBULIN HOMOLOG"/>
    <property type="match status" value="1"/>
</dbReference>
<reference evidence="6 7" key="1">
    <citation type="submission" date="2019-10" db="EMBL/GenBank/DDBJ databases">
        <title>Genome diversity of Sutterella seckii.</title>
        <authorList>
            <person name="Chaplin A.V."/>
            <person name="Sokolova S.R."/>
            <person name="Mosin K.A."/>
            <person name="Ivanova E.L."/>
            <person name="Kochetkova T.O."/>
            <person name="Goltsov A.Y."/>
            <person name="Trofimov D.Y."/>
            <person name="Efimov B.A."/>
        </authorList>
    </citation>
    <scope>NUCLEOTIDE SEQUENCE [LARGE SCALE GENOMIC DNA]</scope>
    <source>
        <strain evidence="6 7">ASD393</strain>
    </source>
</reference>
<dbReference type="SMART" id="SM01360">
    <property type="entry name" value="A2M"/>
    <property type="match status" value="1"/>
</dbReference>
<evidence type="ECO:0000256" key="2">
    <source>
        <dbReference type="SAM" id="MobiDB-lite"/>
    </source>
</evidence>
<feature type="compositionally biased region" description="Low complexity" evidence="2">
    <location>
        <begin position="1956"/>
        <end position="1968"/>
    </location>
</feature>
<dbReference type="Pfam" id="PF17973">
    <property type="entry name" value="bMG10"/>
    <property type="match status" value="1"/>
</dbReference>
<comment type="similarity">
    <text evidence="1">Belongs to the protease inhibitor I39 (alpha-2-macroglobulin) family. Bacterial alpha-2-macroglobulin subfamily.</text>
</comment>
<sequence>MVLSTRAISLQLKPLSLVTLLALSALAAGAHAAPGSDDRTVWLKPAVSAPTSAKAPIYISLAPSENACRKAYEDDWYSRCMITLGRSGATVEGITLKPSVPGTWRWAGPDSLSFTPKDAWQPKRSMRASLLGIPIPLRANIEESFITIETPPLAAINTQSRIWIDPAVKGERWLSFEFFFTTVPEKGMVEKAFSLNFKKESGLETAKPLFIWSDDNTSVYVKVKLTKLPEEETIVTAKLAGIAGRISQNNGRFTVPKGFETVQVNQTVPGESTLFQISRAEVHAVRDEAMNGEYELTLTGTLQMDPQAVMSNIRVLALPAKMSEEAQTNAVWTAAPVIDEEILSRAEPVEVVPASEKGLTTTAKFRLHAPQGTFLYVELPESFGPEGTSGLNEKWHSVLLLPKLSSSIEFLQPGNMLTLSGNWTLSLFSTGVEKLRWRIARVKNAYLALAADGWNVMKSTSPDAYTSAVTGEIELGESTPGKARFSTLDLADAVIGAGPGLFQVELTGVRTKDGKEEVVATASKRLLLTNLAVIAKTSADTSIDVFAAGFMDSKPAANVAASLLAENGTVIESVQTDQDGRAHFKPTKGLEREKRPAAITVQSKGTDLAWISLRDPTNLSDTFRWNTGGRETKGGNMAAFSFADRGIYRAGETAHFGLGLRELSMAALPEGLPVEVKLTNDAGKVVEKRQLKLSPEGLADFDWTIPEGTLPGRIKIDVFAAGGDSALSTTTLFIADFAPETLSLTAELPQAEAQAGWLEPGDIKVPAKLTSLFGAGAEGRRIEGEVVVNPISSTTLPGFEGWTFDSPAAGIRTNQNAGKRLSISSVRTTGAGDAELALPLGSLTIPGFARADVSLTGYESEGGEAVSKRFHFLLSRRDLALGWKLEKTPQPMNFLLAGDPAEVRFIAVDRHLEKKAGEKLRAEISRTHYVTELTADGSGRLTYSDAPVTETTATIDLTTDASGEAVLPLNTREPGEWLVSVTREDGTLLLTLPYNTAGNTLAKAASDELPAAEMRARLEKTTLEAGDKARLSLLSPFSGFALVTFESANVISSQWAAVDSGDNLIEVDAPEGFSGRAWLRVSLVRGQDSAKKFLRGFTETAIPVLLNTKEKRLQVEVSVPEKLESTKTIPITLKADKPSRVFLWAADAGILSLTNYPAPNPLKALIEDRALEVETRETLSLLMPDASAAADLTAPFGGDFMESSAKMAAGFGNPFARTLGKSAVWWGGLVEAGPEARTIEATLPEGFNGRIRIFAVGASENEAGAGEASAAIAEPLVIQPILPAAVSPGDIFALGATVTPEKPTASGALEISSDSLTPASATVPITFPEKGGKVATSVAQAPAAPGTVQVTFRAQTENARTERTLEIGVRPASVRSTRIYGGKIEGNAEDKNPLLTLPNELYPNDSQTRFMVSAVPATLVLQLGLPFANRDWNQPADAIAAALPLVLLAANPDAARFVPMGETPEKAAMKLAELTKARAEKALSAIQGALSWEGLRSFPWMPANPYLTAWALDYLLAAARTTGVPPELIRSVKERLMRTVVEDPQTIDDARTKAYALWVLTREGTMTTEYLETLRAAMEERFPDWKRDAAAAFLAASYQHLRMRSEAEELLSGTISTARAAGAWTPETATALAAQALAASGLTQKSSARFLSSLAVDDFAEALKRGTSDALYAGAAAMTMMEPSIGGATDLEKNEDDSGLTLVCVKRAAGFPDDRDVLTTAPAGAALEAPGCIAAEVSGAARSSFLWWQGEQTGWVRLPDDKALPAEKSGLEVERTYLGEDGRPSTKFRAGERITVRVKLRAYADEEGLMDVALTDLLPGGLAYAMSPGSGPDGAPRFLRSEERMTWLSPELSSWSPVTFTYTVRAATPGEFTVPPVEAQSLSRPLLRARGASGKLTILDSEGNPVKLPDAAPAAASAPKDLSSAPLPAESAPKPENTEPQSAAAAAPEGRPPRPEILLPLPMEMTDG</sequence>
<feature type="domain" description="Alpha-2-macroglobulin" evidence="5">
    <location>
        <begin position="1224"/>
        <end position="1313"/>
    </location>
</feature>
<evidence type="ECO:0000256" key="3">
    <source>
        <dbReference type="SAM" id="SignalP"/>
    </source>
</evidence>
<dbReference type="Proteomes" id="UP000430564">
    <property type="component" value="Unassembled WGS sequence"/>
</dbReference>
<feature type="signal peptide" evidence="3">
    <location>
        <begin position="1"/>
        <end position="32"/>
    </location>
</feature>
<gene>
    <name evidence="6" type="ORF">GBM95_08985</name>
</gene>
<dbReference type="Pfam" id="PF01835">
    <property type="entry name" value="MG2"/>
    <property type="match status" value="1"/>
</dbReference>
<evidence type="ECO:0008006" key="8">
    <source>
        <dbReference type="Google" id="ProtNLM"/>
    </source>
</evidence>
<evidence type="ECO:0000313" key="6">
    <source>
        <dbReference type="EMBL" id="KAB7656400.1"/>
    </source>
</evidence>
<dbReference type="InterPro" id="IPR011625">
    <property type="entry name" value="A2M_N_BRD"/>
</dbReference>
<dbReference type="Gene3D" id="2.60.40.1930">
    <property type="match status" value="1"/>
</dbReference>